<dbReference type="AlphaFoldDB" id="L5K7L8"/>
<dbReference type="Proteomes" id="UP000010552">
    <property type="component" value="Unassembled WGS sequence"/>
</dbReference>
<name>L5K7L8_PTEAL</name>
<organism evidence="2 3">
    <name type="scientific">Pteropus alecto</name>
    <name type="common">Black flying fox</name>
    <dbReference type="NCBI Taxonomy" id="9402"/>
    <lineage>
        <taxon>Eukaryota</taxon>
        <taxon>Metazoa</taxon>
        <taxon>Chordata</taxon>
        <taxon>Craniata</taxon>
        <taxon>Vertebrata</taxon>
        <taxon>Euteleostomi</taxon>
        <taxon>Mammalia</taxon>
        <taxon>Eutheria</taxon>
        <taxon>Laurasiatheria</taxon>
        <taxon>Chiroptera</taxon>
        <taxon>Yinpterochiroptera</taxon>
        <taxon>Pteropodoidea</taxon>
        <taxon>Pteropodidae</taxon>
        <taxon>Pteropodinae</taxon>
        <taxon>Pteropus</taxon>
    </lineage>
</organism>
<dbReference type="EMBL" id="KB030979">
    <property type="protein sequence ID" value="ELK07357.1"/>
    <property type="molecule type" value="Genomic_DNA"/>
</dbReference>
<feature type="compositionally biased region" description="Basic and acidic residues" evidence="1">
    <location>
        <begin position="88"/>
        <end position="98"/>
    </location>
</feature>
<evidence type="ECO:0000313" key="3">
    <source>
        <dbReference type="Proteomes" id="UP000010552"/>
    </source>
</evidence>
<sequence>MAPAARVDLAGVTGYLREVGAPQAKLAHWPAGSWVVSMPEPGGGESSGLARTWQRKSDSIQGKCAPGKTQGSETARPPKKKRKRPQKKSCEREEKAAEPRAQSLAASRAGKPAAAKDEEASGSTGGPTGVELWDAGQGRRGSMQTWSSLVVRKDTARHGGIMGDVPKSELQGADHRGAVGGWDPRKCTAVPGRVVNRIWQGARQ</sequence>
<feature type="compositionally biased region" description="Basic residues" evidence="1">
    <location>
        <begin position="77"/>
        <end position="87"/>
    </location>
</feature>
<keyword evidence="3" id="KW-1185">Reference proteome</keyword>
<reference evidence="3" key="1">
    <citation type="journal article" date="2013" name="Science">
        <title>Comparative analysis of bat genomes provides insight into the evolution of flight and immunity.</title>
        <authorList>
            <person name="Zhang G."/>
            <person name="Cowled C."/>
            <person name="Shi Z."/>
            <person name="Huang Z."/>
            <person name="Bishop-Lilly K.A."/>
            <person name="Fang X."/>
            <person name="Wynne J.W."/>
            <person name="Xiong Z."/>
            <person name="Baker M.L."/>
            <person name="Zhao W."/>
            <person name="Tachedjian M."/>
            <person name="Zhu Y."/>
            <person name="Zhou P."/>
            <person name="Jiang X."/>
            <person name="Ng J."/>
            <person name="Yang L."/>
            <person name="Wu L."/>
            <person name="Xiao J."/>
            <person name="Feng Y."/>
            <person name="Chen Y."/>
            <person name="Sun X."/>
            <person name="Zhang Y."/>
            <person name="Marsh G.A."/>
            <person name="Crameri G."/>
            <person name="Broder C.C."/>
            <person name="Frey K.G."/>
            <person name="Wang L.F."/>
            <person name="Wang J."/>
        </authorList>
    </citation>
    <scope>NUCLEOTIDE SEQUENCE [LARGE SCALE GENOMIC DNA]</scope>
</reference>
<dbReference type="InParanoid" id="L5K7L8"/>
<accession>L5K7L8</accession>
<gene>
    <name evidence="2" type="ORF">PAL_GLEAN10012651</name>
</gene>
<proteinExistence type="predicted"/>
<protein>
    <submittedName>
        <fullName evidence="2">Uncharacterized protein</fullName>
    </submittedName>
</protein>
<dbReference type="STRING" id="9402.L5K7L8"/>
<evidence type="ECO:0000313" key="2">
    <source>
        <dbReference type="EMBL" id="ELK07357.1"/>
    </source>
</evidence>
<feature type="region of interest" description="Disordered" evidence="1">
    <location>
        <begin position="34"/>
        <end position="185"/>
    </location>
</feature>
<evidence type="ECO:0000256" key="1">
    <source>
        <dbReference type="SAM" id="MobiDB-lite"/>
    </source>
</evidence>